<dbReference type="EMBL" id="KK122156">
    <property type="protein sequence ID" value="KFM82058.1"/>
    <property type="molecule type" value="Genomic_DNA"/>
</dbReference>
<name>A0A087UXG9_STEMI</name>
<dbReference type="Gene3D" id="3.30.40.10">
    <property type="entry name" value="Zinc/RING finger domain, C3HC4 (zinc finger)"/>
    <property type="match status" value="1"/>
</dbReference>
<evidence type="ECO:0000313" key="2">
    <source>
        <dbReference type="Proteomes" id="UP000054359"/>
    </source>
</evidence>
<dbReference type="OrthoDB" id="1711136at2759"/>
<protein>
    <recommendedName>
        <fullName evidence="3">RING-type domain-containing protein</fullName>
    </recommendedName>
</protein>
<proteinExistence type="predicted"/>
<dbReference type="Pfam" id="PF13920">
    <property type="entry name" value="zf-C3HC4_3"/>
    <property type="match status" value="1"/>
</dbReference>
<feature type="non-terminal residue" evidence="1">
    <location>
        <position position="37"/>
    </location>
</feature>
<keyword evidence="2" id="KW-1185">Reference proteome</keyword>
<dbReference type="AlphaFoldDB" id="A0A087UXG9"/>
<dbReference type="InterPro" id="IPR013083">
    <property type="entry name" value="Znf_RING/FYVE/PHD"/>
</dbReference>
<evidence type="ECO:0008006" key="3">
    <source>
        <dbReference type="Google" id="ProtNLM"/>
    </source>
</evidence>
<accession>A0A087UXG9</accession>
<dbReference type="Proteomes" id="UP000054359">
    <property type="component" value="Unassembled WGS sequence"/>
</dbReference>
<reference evidence="1 2" key="1">
    <citation type="submission" date="2013-11" db="EMBL/GenBank/DDBJ databases">
        <title>Genome sequencing of Stegodyphus mimosarum.</title>
        <authorList>
            <person name="Bechsgaard J."/>
        </authorList>
    </citation>
    <scope>NUCLEOTIDE SEQUENCE [LARGE SCALE GENOMIC DNA]</scope>
</reference>
<organism evidence="1 2">
    <name type="scientific">Stegodyphus mimosarum</name>
    <name type="common">African social velvet spider</name>
    <dbReference type="NCBI Taxonomy" id="407821"/>
    <lineage>
        <taxon>Eukaryota</taxon>
        <taxon>Metazoa</taxon>
        <taxon>Ecdysozoa</taxon>
        <taxon>Arthropoda</taxon>
        <taxon>Chelicerata</taxon>
        <taxon>Arachnida</taxon>
        <taxon>Araneae</taxon>
        <taxon>Araneomorphae</taxon>
        <taxon>Entelegynae</taxon>
        <taxon>Eresoidea</taxon>
        <taxon>Eresidae</taxon>
        <taxon>Stegodyphus</taxon>
    </lineage>
</organism>
<evidence type="ECO:0000313" key="1">
    <source>
        <dbReference type="EMBL" id="KFM82058.1"/>
    </source>
</evidence>
<gene>
    <name evidence="1" type="ORF">X975_26397</name>
</gene>
<sequence>MPCRHECLCVKCMHMYLKYDKKCPICRKDSDCFLRLP</sequence>